<evidence type="ECO:0000313" key="8">
    <source>
        <dbReference type="EMBL" id="KAK3297153.1"/>
    </source>
</evidence>
<evidence type="ECO:0000256" key="4">
    <source>
        <dbReference type="ARBA" id="ARBA00022824"/>
    </source>
</evidence>
<evidence type="ECO:0000256" key="1">
    <source>
        <dbReference type="ARBA" id="ARBA00004173"/>
    </source>
</evidence>
<proteinExistence type="predicted"/>
<dbReference type="SUPFAM" id="SSF53474">
    <property type="entry name" value="alpha/beta-Hydrolases"/>
    <property type="match status" value="1"/>
</dbReference>
<sequence length="256" mass="28585">MAPKEDAILHTIYDPEVSHSRAPTLDLVLVHGLNGDHIESWTHQESGICWPRDLLPEQLPGIRVLSFSYSANVYGNTSIAGIRGNAQNLLSSLRDLREDEEDSRPIVFAAHSLGGIIVKQIFFGTPHSGSDKKRWLAMAKKFAPLAPGSRFIGWSRPSPLVESLTRHSAELQALCDDFRHLASSYDIMSFYEIVVFPGSKSTIVNKTSAVMGLPREEPIPLDQHHMDMIRFESNNDSGFLITCRHIERIMVKGRLG</sequence>
<dbReference type="GO" id="GO:0016020">
    <property type="term" value="C:membrane"/>
    <property type="evidence" value="ECO:0007669"/>
    <property type="project" value="UniProtKB-SubCell"/>
</dbReference>
<keyword evidence="6" id="KW-0472">Membrane</keyword>
<keyword evidence="9" id="KW-1185">Reference proteome</keyword>
<evidence type="ECO:0000259" key="7">
    <source>
        <dbReference type="Pfam" id="PF12697"/>
    </source>
</evidence>
<dbReference type="Pfam" id="PF12697">
    <property type="entry name" value="Abhydrolase_6"/>
    <property type="match status" value="1"/>
</dbReference>
<dbReference type="GO" id="GO:0005783">
    <property type="term" value="C:endoplasmic reticulum"/>
    <property type="evidence" value="ECO:0007669"/>
    <property type="project" value="UniProtKB-SubCell"/>
</dbReference>
<dbReference type="EMBL" id="JAUEPN010000003">
    <property type="protein sequence ID" value="KAK3297153.1"/>
    <property type="molecule type" value="Genomic_DNA"/>
</dbReference>
<evidence type="ECO:0000256" key="5">
    <source>
        <dbReference type="ARBA" id="ARBA00023128"/>
    </source>
</evidence>
<keyword evidence="4" id="KW-0256">Endoplasmic reticulum</keyword>
<dbReference type="AlphaFoldDB" id="A0AAE0LTN9"/>
<evidence type="ECO:0000313" key="9">
    <source>
        <dbReference type="Proteomes" id="UP001278766"/>
    </source>
</evidence>
<protein>
    <recommendedName>
        <fullName evidence="7">AB hydrolase-1 domain-containing protein</fullName>
    </recommendedName>
</protein>
<dbReference type="GO" id="GO:0005739">
    <property type="term" value="C:mitochondrion"/>
    <property type="evidence" value="ECO:0007669"/>
    <property type="project" value="UniProtKB-SubCell"/>
</dbReference>
<dbReference type="PANTHER" id="PTHR48182:SF2">
    <property type="entry name" value="PROTEIN SERAC1"/>
    <property type="match status" value="1"/>
</dbReference>
<dbReference type="Proteomes" id="UP001278766">
    <property type="component" value="Unassembled WGS sequence"/>
</dbReference>
<dbReference type="InterPro" id="IPR029058">
    <property type="entry name" value="AB_hydrolase_fold"/>
</dbReference>
<reference evidence="8" key="2">
    <citation type="submission" date="2023-06" db="EMBL/GenBank/DDBJ databases">
        <authorList>
            <consortium name="Lawrence Berkeley National Laboratory"/>
            <person name="Haridas S."/>
            <person name="Hensen N."/>
            <person name="Bonometti L."/>
            <person name="Westerberg I."/>
            <person name="Brannstrom I.O."/>
            <person name="Guillou S."/>
            <person name="Cros-Aarteil S."/>
            <person name="Calhoun S."/>
            <person name="Kuo A."/>
            <person name="Mondo S."/>
            <person name="Pangilinan J."/>
            <person name="Riley R."/>
            <person name="Labutti K."/>
            <person name="Andreopoulos B."/>
            <person name="Lipzen A."/>
            <person name="Chen C."/>
            <person name="Yanf M."/>
            <person name="Daum C."/>
            <person name="Ng V."/>
            <person name="Clum A."/>
            <person name="Steindorff A."/>
            <person name="Ohm R."/>
            <person name="Martin F."/>
            <person name="Silar P."/>
            <person name="Natvig D."/>
            <person name="Lalanne C."/>
            <person name="Gautier V."/>
            <person name="Ament-Velasquez S.L."/>
            <person name="Kruys A."/>
            <person name="Hutchinson M.I."/>
            <person name="Powell A.J."/>
            <person name="Barry K."/>
            <person name="Miller A.N."/>
            <person name="Grigoriev I.V."/>
            <person name="Debuchy R."/>
            <person name="Gladieux P."/>
            <person name="Thoren M.H."/>
            <person name="Johannesson H."/>
        </authorList>
    </citation>
    <scope>NUCLEOTIDE SEQUENCE</scope>
    <source>
        <strain evidence="8">CBS 168.71</strain>
    </source>
</reference>
<gene>
    <name evidence="8" type="ORF">B0H64DRAFT_416351</name>
</gene>
<evidence type="ECO:0000256" key="3">
    <source>
        <dbReference type="ARBA" id="ARBA00004370"/>
    </source>
</evidence>
<feature type="domain" description="AB hydrolase-1" evidence="7">
    <location>
        <begin position="27"/>
        <end position="155"/>
    </location>
</feature>
<keyword evidence="5" id="KW-0496">Mitochondrion</keyword>
<comment type="caution">
    <text evidence="8">The sequence shown here is derived from an EMBL/GenBank/DDBJ whole genome shotgun (WGS) entry which is preliminary data.</text>
</comment>
<name>A0AAE0LTN9_9PEZI</name>
<dbReference type="InterPro" id="IPR052374">
    <property type="entry name" value="SERAC1"/>
</dbReference>
<reference evidence="8" key="1">
    <citation type="journal article" date="2023" name="Mol. Phylogenet. Evol.">
        <title>Genome-scale phylogeny and comparative genomics of the fungal order Sordariales.</title>
        <authorList>
            <person name="Hensen N."/>
            <person name="Bonometti L."/>
            <person name="Westerberg I."/>
            <person name="Brannstrom I.O."/>
            <person name="Guillou S."/>
            <person name="Cros-Aarteil S."/>
            <person name="Calhoun S."/>
            <person name="Haridas S."/>
            <person name="Kuo A."/>
            <person name="Mondo S."/>
            <person name="Pangilinan J."/>
            <person name="Riley R."/>
            <person name="LaButti K."/>
            <person name="Andreopoulos B."/>
            <person name="Lipzen A."/>
            <person name="Chen C."/>
            <person name="Yan M."/>
            <person name="Daum C."/>
            <person name="Ng V."/>
            <person name="Clum A."/>
            <person name="Steindorff A."/>
            <person name="Ohm R.A."/>
            <person name="Martin F."/>
            <person name="Silar P."/>
            <person name="Natvig D.O."/>
            <person name="Lalanne C."/>
            <person name="Gautier V."/>
            <person name="Ament-Velasquez S.L."/>
            <person name="Kruys A."/>
            <person name="Hutchinson M.I."/>
            <person name="Powell A.J."/>
            <person name="Barry K."/>
            <person name="Miller A.N."/>
            <person name="Grigoriev I.V."/>
            <person name="Debuchy R."/>
            <person name="Gladieux P."/>
            <person name="Hiltunen Thoren M."/>
            <person name="Johannesson H."/>
        </authorList>
    </citation>
    <scope>NUCLEOTIDE SEQUENCE</scope>
    <source>
        <strain evidence="8">CBS 168.71</strain>
    </source>
</reference>
<dbReference type="Gene3D" id="3.40.50.1820">
    <property type="entry name" value="alpha/beta hydrolase"/>
    <property type="match status" value="1"/>
</dbReference>
<accession>A0AAE0LTN9</accession>
<comment type="subcellular location">
    <subcellularLocation>
        <location evidence="2">Endoplasmic reticulum</location>
    </subcellularLocation>
    <subcellularLocation>
        <location evidence="3">Membrane</location>
    </subcellularLocation>
    <subcellularLocation>
        <location evidence="1">Mitochondrion</location>
    </subcellularLocation>
</comment>
<evidence type="ECO:0000256" key="2">
    <source>
        <dbReference type="ARBA" id="ARBA00004240"/>
    </source>
</evidence>
<dbReference type="GeneID" id="87842109"/>
<organism evidence="8 9">
    <name type="scientific">Chaetomium fimeti</name>
    <dbReference type="NCBI Taxonomy" id="1854472"/>
    <lineage>
        <taxon>Eukaryota</taxon>
        <taxon>Fungi</taxon>
        <taxon>Dikarya</taxon>
        <taxon>Ascomycota</taxon>
        <taxon>Pezizomycotina</taxon>
        <taxon>Sordariomycetes</taxon>
        <taxon>Sordariomycetidae</taxon>
        <taxon>Sordariales</taxon>
        <taxon>Chaetomiaceae</taxon>
        <taxon>Chaetomium</taxon>
    </lineage>
</organism>
<dbReference type="PANTHER" id="PTHR48182">
    <property type="entry name" value="PROTEIN SERAC1"/>
    <property type="match status" value="1"/>
</dbReference>
<evidence type="ECO:0000256" key="6">
    <source>
        <dbReference type="ARBA" id="ARBA00023136"/>
    </source>
</evidence>
<dbReference type="InterPro" id="IPR000073">
    <property type="entry name" value="AB_hydrolase_1"/>
</dbReference>
<dbReference type="RefSeq" id="XP_062660667.1">
    <property type="nucleotide sequence ID" value="XM_062805161.1"/>
</dbReference>